<dbReference type="InterPro" id="IPR023765">
    <property type="entry name" value="SBP_5_CS"/>
</dbReference>
<dbReference type="PANTHER" id="PTHR30290">
    <property type="entry name" value="PERIPLASMIC BINDING COMPONENT OF ABC TRANSPORTER"/>
    <property type="match status" value="1"/>
</dbReference>
<dbReference type="Pfam" id="PF00496">
    <property type="entry name" value="SBP_bac_5"/>
    <property type="match status" value="1"/>
</dbReference>
<dbReference type="Proteomes" id="UP000196655">
    <property type="component" value="Unassembled WGS sequence"/>
</dbReference>
<gene>
    <name evidence="6" type="ORF">BWR60_19975</name>
</gene>
<comment type="subcellular location">
    <subcellularLocation>
        <location evidence="1">Periplasm</location>
    </subcellularLocation>
</comment>
<dbReference type="PROSITE" id="PS51257">
    <property type="entry name" value="PROKAR_LIPOPROTEIN"/>
    <property type="match status" value="1"/>
</dbReference>
<dbReference type="InterPro" id="IPR000914">
    <property type="entry name" value="SBP_5_dom"/>
</dbReference>
<dbReference type="PANTHER" id="PTHR30290:SF34">
    <property type="entry name" value="ABC TRANSPORTER, PERIPLASMIC OLIGO-PEPTIDE BINDING PROTEIN, PUTATIVE-RELATED"/>
    <property type="match status" value="1"/>
</dbReference>
<dbReference type="GO" id="GO:1904680">
    <property type="term" value="F:peptide transmembrane transporter activity"/>
    <property type="evidence" value="ECO:0007669"/>
    <property type="project" value="TreeGrafter"/>
</dbReference>
<feature type="chain" id="PRO_5012735985" evidence="4">
    <location>
        <begin position="23"/>
        <end position="529"/>
    </location>
</feature>
<feature type="domain" description="Solute-binding protein family 5" evidence="5">
    <location>
        <begin position="72"/>
        <end position="440"/>
    </location>
</feature>
<dbReference type="EMBL" id="NHON01000038">
    <property type="protein sequence ID" value="OWJ65428.1"/>
    <property type="molecule type" value="Genomic_DNA"/>
</dbReference>
<dbReference type="PIRSF" id="PIRSF002741">
    <property type="entry name" value="MppA"/>
    <property type="match status" value="1"/>
</dbReference>
<dbReference type="Gene3D" id="3.10.105.10">
    <property type="entry name" value="Dipeptide-binding Protein, Domain 3"/>
    <property type="match status" value="1"/>
</dbReference>
<organism evidence="6 7">
    <name type="scientific">Inquilinus limosus</name>
    <dbReference type="NCBI Taxonomy" id="171674"/>
    <lineage>
        <taxon>Bacteria</taxon>
        <taxon>Pseudomonadati</taxon>
        <taxon>Pseudomonadota</taxon>
        <taxon>Alphaproteobacteria</taxon>
        <taxon>Rhodospirillales</taxon>
        <taxon>Rhodospirillaceae</taxon>
        <taxon>Inquilinus</taxon>
    </lineage>
</organism>
<evidence type="ECO:0000256" key="2">
    <source>
        <dbReference type="ARBA" id="ARBA00005695"/>
    </source>
</evidence>
<dbReference type="PROSITE" id="PS01040">
    <property type="entry name" value="SBP_BACTERIAL_5"/>
    <property type="match status" value="1"/>
</dbReference>
<keyword evidence="3 4" id="KW-0732">Signal</keyword>
<name>A0A211ZJG8_9PROT</name>
<feature type="signal peptide" evidence="4">
    <location>
        <begin position="1"/>
        <end position="22"/>
    </location>
</feature>
<evidence type="ECO:0000256" key="4">
    <source>
        <dbReference type="SAM" id="SignalP"/>
    </source>
</evidence>
<dbReference type="SUPFAM" id="SSF53850">
    <property type="entry name" value="Periplasmic binding protein-like II"/>
    <property type="match status" value="1"/>
</dbReference>
<comment type="caution">
    <text evidence="6">The sequence shown here is derived from an EMBL/GenBank/DDBJ whole genome shotgun (WGS) entry which is preliminary data.</text>
</comment>
<evidence type="ECO:0000313" key="6">
    <source>
        <dbReference type="EMBL" id="OWJ65428.1"/>
    </source>
</evidence>
<dbReference type="InterPro" id="IPR030678">
    <property type="entry name" value="Peptide/Ni-bd"/>
</dbReference>
<dbReference type="InterPro" id="IPR039424">
    <property type="entry name" value="SBP_5"/>
</dbReference>
<evidence type="ECO:0000313" key="7">
    <source>
        <dbReference type="Proteomes" id="UP000196655"/>
    </source>
</evidence>
<dbReference type="GO" id="GO:0030288">
    <property type="term" value="C:outer membrane-bounded periplasmic space"/>
    <property type="evidence" value="ECO:0007669"/>
    <property type="project" value="UniProtKB-ARBA"/>
</dbReference>
<dbReference type="Gene3D" id="3.90.76.10">
    <property type="entry name" value="Dipeptide-binding Protein, Domain 1"/>
    <property type="match status" value="1"/>
</dbReference>
<evidence type="ECO:0000259" key="5">
    <source>
        <dbReference type="Pfam" id="PF00496"/>
    </source>
</evidence>
<dbReference type="GO" id="GO:0015833">
    <property type="term" value="P:peptide transport"/>
    <property type="evidence" value="ECO:0007669"/>
    <property type="project" value="TreeGrafter"/>
</dbReference>
<keyword evidence="7" id="KW-1185">Reference proteome</keyword>
<dbReference type="AlphaFoldDB" id="A0A211ZJG8"/>
<evidence type="ECO:0000256" key="1">
    <source>
        <dbReference type="ARBA" id="ARBA00004418"/>
    </source>
</evidence>
<protein>
    <submittedName>
        <fullName evidence="6">ABC transporter substrate-binding protein</fullName>
    </submittedName>
</protein>
<accession>A0A211ZJG8</accession>
<evidence type="ECO:0000256" key="3">
    <source>
        <dbReference type="ARBA" id="ARBA00022729"/>
    </source>
</evidence>
<reference evidence="7" key="1">
    <citation type="submission" date="2017-05" db="EMBL/GenBank/DDBJ databases">
        <authorList>
            <person name="Macchi M."/>
            <person name="Festa S."/>
            <person name="Coppotelli B.M."/>
            <person name="Morelli I.S."/>
        </authorList>
    </citation>
    <scope>NUCLEOTIDE SEQUENCE [LARGE SCALE GENOMIC DNA]</scope>
    <source>
        <strain evidence="7">I</strain>
    </source>
</reference>
<proteinExistence type="inferred from homology"/>
<dbReference type="Gene3D" id="3.40.190.10">
    <property type="entry name" value="Periplasmic binding protein-like II"/>
    <property type="match status" value="1"/>
</dbReference>
<dbReference type="GO" id="GO:0043190">
    <property type="term" value="C:ATP-binding cassette (ABC) transporter complex"/>
    <property type="evidence" value="ECO:0007669"/>
    <property type="project" value="InterPro"/>
</dbReference>
<sequence>MKTFACGVLAAMIACSGLTARAGTPPDTLVEAWVIDDLVSLDPAEIFEASSTEYLAQVYDRLIGYDRTDASKLVPLLAESWTVSDDARTYTFRIRDGVKFHSGNPLTAKDAAWSLQRAVKLNLAPAYIVSQFGLTAENVDRMVTAPDDRTLVFRTDKAYAPTFVLNCLTSTVTAVVDSKLVQEHEANGDFGHDWLKTHSAGSGPFKLQSWKPNELLAFDRNDGYWQGQPGFHRVFIRHVPESSSRLLLLQKGDVDVARNLTPDQLKSLQGNADITLEPVQKMSIFYVSFNVLHPPFDKPEVRQALKYLIDYDGIVATIMHGLATVHQSLVPAGMLGSIDDAPFTLDVNKAKALLAQAGLPDGFKATMDVINQSPYIDIAQALQASFARAGVTLELIPGDARQVLSKQRARKHEVYIGRWGPDYEDPDSNAGTFAVNTDNSDATASKTQAWANGWQDAAMTADAQRATLETDGAKRAQIYAELQRRHQQVSPFAFMFQLSEVIASRKTVQGLTWSATYDRNQYWTGRKSP</sequence>
<comment type="similarity">
    <text evidence="2">Belongs to the bacterial solute-binding protein 5 family.</text>
</comment>
<dbReference type="CDD" id="cd08512">
    <property type="entry name" value="PBP2_NikA_DppA_OppA_like_7"/>
    <property type="match status" value="1"/>
</dbReference>